<keyword evidence="1" id="KW-0732">Signal</keyword>
<evidence type="ECO:0000259" key="2">
    <source>
        <dbReference type="Pfam" id="PF13084"/>
    </source>
</evidence>
<protein>
    <submittedName>
        <fullName evidence="3">DUF3943 domain-containing protein</fullName>
    </submittedName>
</protein>
<dbReference type="RefSeq" id="WP_196985102.1">
    <property type="nucleotide sequence ID" value="NZ_JADWYS010000001.1"/>
</dbReference>
<keyword evidence="4" id="KW-1185">Reference proteome</keyword>
<gene>
    <name evidence="3" type="ORF">I5803_03945</name>
</gene>
<evidence type="ECO:0000313" key="3">
    <source>
        <dbReference type="EMBL" id="MBG9387159.1"/>
    </source>
</evidence>
<comment type="caution">
    <text evidence="3">The sequence shown here is derived from an EMBL/GenBank/DDBJ whole genome shotgun (WGS) entry which is preliminary data.</text>
</comment>
<accession>A0A931H214</accession>
<dbReference type="Pfam" id="PF13084">
    <property type="entry name" value="DUF3943"/>
    <property type="match status" value="1"/>
</dbReference>
<dbReference type="InterPro" id="IPR025079">
    <property type="entry name" value="DUF3943"/>
</dbReference>
<reference evidence="3" key="1">
    <citation type="submission" date="2020-11" db="EMBL/GenBank/DDBJ databases">
        <title>Bacterial whole genome sequence for Caenimonas sp. DR4.4.</title>
        <authorList>
            <person name="Le V."/>
            <person name="Ko S.-R."/>
            <person name="Ahn C.-Y."/>
            <person name="Oh H.-M."/>
        </authorList>
    </citation>
    <scope>NUCLEOTIDE SEQUENCE</scope>
    <source>
        <strain evidence="3">DR4.4</strain>
    </source>
</reference>
<organism evidence="3 4">
    <name type="scientific">Caenimonas aquaedulcis</name>
    <dbReference type="NCBI Taxonomy" id="2793270"/>
    <lineage>
        <taxon>Bacteria</taxon>
        <taxon>Pseudomonadati</taxon>
        <taxon>Pseudomonadota</taxon>
        <taxon>Betaproteobacteria</taxon>
        <taxon>Burkholderiales</taxon>
        <taxon>Comamonadaceae</taxon>
        <taxon>Caenimonas</taxon>
    </lineage>
</organism>
<feature type="domain" description="DUF3943" evidence="2">
    <location>
        <begin position="84"/>
        <end position="188"/>
    </location>
</feature>
<dbReference type="AlphaFoldDB" id="A0A931H214"/>
<feature type="chain" id="PRO_5037089958" evidence="1">
    <location>
        <begin position="26"/>
        <end position="464"/>
    </location>
</feature>
<name>A0A931H214_9BURK</name>
<dbReference type="Proteomes" id="UP000651050">
    <property type="component" value="Unassembled WGS sequence"/>
</dbReference>
<feature type="signal peptide" evidence="1">
    <location>
        <begin position="1"/>
        <end position="25"/>
    </location>
</feature>
<evidence type="ECO:0000313" key="4">
    <source>
        <dbReference type="Proteomes" id="UP000651050"/>
    </source>
</evidence>
<proteinExistence type="predicted"/>
<dbReference type="EMBL" id="JADWYS010000001">
    <property type="protein sequence ID" value="MBG9387159.1"/>
    <property type="molecule type" value="Genomic_DNA"/>
</dbReference>
<evidence type="ECO:0000256" key="1">
    <source>
        <dbReference type="SAM" id="SignalP"/>
    </source>
</evidence>
<sequence>MNNSCVPSFLRAMAALLCFATGVCAAQTAPPETKDDTPPAPGYTVPALEIFGFDFLLNRYNHRFSGVTDYDVSLDSIRRNLHSSWVVDADPFKVNQLGHPYQGSMYHGFGRSAGLDFWPAMGLTFVGSAGWEIAGEQTRPSRNDQVASGIGGSFLGEALYRMANLLLEHGGGVSPFWRETGAAIISPSNGFNRLVYGKNLGAIFDSRQAPYYSRLQVGAMGTAQNRSGLSSLLHRNELQANFALDYGMPGKPGYQYRRPFDYFAFEATATTAGNFESVLTRGLLAGRDYEVGKDYRGVWGAYGTYDYVSPQTFRISTTAVSLGTTGEWRASDRIAVQGTVLAGVGYAAVGALNGVAEDYHYGVSPQALAALRIIHGDSYSFDLTGREYFVNKAQSGPGGHDNIVRVDAAFTARVKGPHAVTFKYLWNRRDATSTALGSRTQTRGTFGIFYTLLGHDGFGRADWR</sequence>